<feature type="transmembrane region" description="Helical" evidence="3">
    <location>
        <begin position="195"/>
        <end position="218"/>
    </location>
</feature>
<organism evidence="5 6">
    <name type="scientific">Rhodotorula paludigena</name>
    <dbReference type="NCBI Taxonomy" id="86838"/>
    <lineage>
        <taxon>Eukaryota</taxon>
        <taxon>Fungi</taxon>
        <taxon>Dikarya</taxon>
        <taxon>Basidiomycota</taxon>
        <taxon>Pucciniomycotina</taxon>
        <taxon>Microbotryomycetes</taxon>
        <taxon>Sporidiobolales</taxon>
        <taxon>Sporidiobolaceae</taxon>
        <taxon>Rhodotorula</taxon>
    </lineage>
</organism>
<evidence type="ECO:0000259" key="4">
    <source>
        <dbReference type="PROSITE" id="PS50850"/>
    </source>
</evidence>
<comment type="subcellular location">
    <subcellularLocation>
        <location evidence="1">Membrane</location>
        <topology evidence="1">Multi-pass membrane protein</topology>
    </subcellularLocation>
</comment>
<dbReference type="Pfam" id="PF07690">
    <property type="entry name" value="MFS_1"/>
    <property type="match status" value="2"/>
</dbReference>
<dbReference type="PANTHER" id="PTHR11360:SF305">
    <property type="entry name" value="MAJOR FACILITATOR SUPERFAMILY (MFS) PROFILE DOMAIN-CONTAINING PROTEIN"/>
    <property type="match status" value="1"/>
</dbReference>
<keyword evidence="6" id="KW-1185">Reference proteome</keyword>
<evidence type="ECO:0000313" key="6">
    <source>
        <dbReference type="Proteomes" id="UP001342314"/>
    </source>
</evidence>
<feature type="transmembrane region" description="Helical" evidence="3">
    <location>
        <begin position="258"/>
        <end position="280"/>
    </location>
</feature>
<dbReference type="EMBL" id="BQKY01000017">
    <property type="protein sequence ID" value="GJN94386.1"/>
    <property type="molecule type" value="Genomic_DNA"/>
</dbReference>
<keyword evidence="3" id="KW-0812">Transmembrane</keyword>
<dbReference type="AlphaFoldDB" id="A0AAV5GPS9"/>
<feature type="transmembrane region" description="Helical" evidence="3">
    <location>
        <begin position="21"/>
        <end position="40"/>
    </location>
</feature>
<feature type="transmembrane region" description="Helical" evidence="3">
    <location>
        <begin position="138"/>
        <end position="157"/>
    </location>
</feature>
<comment type="caution">
    <text evidence="5">The sequence shown here is derived from an EMBL/GenBank/DDBJ whole genome shotgun (WGS) entry which is preliminary data.</text>
</comment>
<protein>
    <recommendedName>
        <fullName evidence="4">Major facilitator superfamily (MFS) profile domain-containing protein</fullName>
    </recommendedName>
</protein>
<gene>
    <name evidence="5" type="ORF">Rhopal_007466-T1</name>
</gene>
<keyword evidence="3" id="KW-0472">Membrane</keyword>
<dbReference type="Gene3D" id="1.20.1250.20">
    <property type="entry name" value="MFS general substrate transporter like domains"/>
    <property type="match status" value="2"/>
</dbReference>
<dbReference type="InterPro" id="IPR050327">
    <property type="entry name" value="Proton-linked_MCT"/>
</dbReference>
<dbReference type="PROSITE" id="PS50850">
    <property type="entry name" value="MFS"/>
    <property type="match status" value="1"/>
</dbReference>
<evidence type="ECO:0000256" key="1">
    <source>
        <dbReference type="ARBA" id="ARBA00004141"/>
    </source>
</evidence>
<reference evidence="5 6" key="1">
    <citation type="submission" date="2021-12" db="EMBL/GenBank/DDBJ databases">
        <title>High titer production of polyol ester of fatty acids by Rhodotorula paludigena BS15 towards product separation-free biomass refinery.</title>
        <authorList>
            <person name="Mano J."/>
            <person name="Ono H."/>
            <person name="Tanaka T."/>
            <person name="Naito K."/>
            <person name="Sushida H."/>
            <person name="Ike M."/>
            <person name="Tokuyasu K."/>
            <person name="Kitaoka M."/>
        </authorList>
    </citation>
    <scope>NUCLEOTIDE SEQUENCE [LARGE SCALE GENOMIC DNA]</scope>
    <source>
        <strain evidence="5 6">BS15</strain>
    </source>
</reference>
<feature type="domain" description="Major facilitator superfamily (MFS) profile" evidence="4">
    <location>
        <begin position="135"/>
        <end position="330"/>
    </location>
</feature>
<dbReference type="PANTHER" id="PTHR11360">
    <property type="entry name" value="MONOCARBOXYLATE TRANSPORTER"/>
    <property type="match status" value="1"/>
</dbReference>
<sequence>MQAVLAIPINRAVAAYGPRRTALAGAVCAGLGPLLGSFCINSVPGLLITEGFLFGLGQALCFFSAAMLPATYFLRRRNLATGIVFSGAGVGGAVLSIVTDQLLQRLTPDWTFRAIALIVILGVTVFDRDLFKDIKFCLLLVGTSLALFPLFVPPFFIPLYATSIGMSTSAASLLVAGFNLASGAGRIGFGLGADAYLGSLNSLSLCLLLVGTSTLVIWPLATTLPPLCVFVAINGLCAGGMFSLIPGTIASIFGSARLGTVFSMTISFWSFGYLLGSPIAGYLLEAFGGPGRGAEAYQPAIFYAGGLSLTAAVLIIVVRLLQSRVLFKKL</sequence>
<dbReference type="SUPFAM" id="SSF103473">
    <property type="entry name" value="MFS general substrate transporter"/>
    <property type="match status" value="1"/>
</dbReference>
<comment type="similarity">
    <text evidence="2">Belongs to the major facilitator superfamily. Monocarboxylate porter (TC 2.A.1.13) family.</text>
</comment>
<feature type="transmembrane region" description="Helical" evidence="3">
    <location>
        <begin position="79"/>
        <end position="98"/>
    </location>
</feature>
<evidence type="ECO:0000256" key="3">
    <source>
        <dbReference type="SAM" id="Phobius"/>
    </source>
</evidence>
<name>A0AAV5GPS9_9BASI</name>
<evidence type="ECO:0000313" key="5">
    <source>
        <dbReference type="EMBL" id="GJN94386.1"/>
    </source>
</evidence>
<feature type="transmembrane region" description="Helical" evidence="3">
    <location>
        <begin position="52"/>
        <end position="72"/>
    </location>
</feature>
<dbReference type="GO" id="GO:0016020">
    <property type="term" value="C:membrane"/>
    <property type="evidence" value="ECO:0007669"/>
    <property type="project" value="UniProtKB-SubCell"/>
</dbReference>
<dbReference type="InterPro" id="IPR011701">
    <property type="entry name" value="MFS"/>
</dbReference>
<proteinExistence type="inferred from homology"/>
<feature type="transmembrane region" description="Helical" evidence="3">
    <location>
        <begin position="224"/>
        <end position="246"/>
    </location>
</feature>
<dbReference type="Proteomes" id="UP001342314">
    <property type="component" value="Unassembled WGS sequence"/>
</dbReference>
<dbReference type="InterPro" id="IPR036259">
    <property type="entry name" value="MFS_trans_sf"/>
</dbReference>
<feature type="transmembrane region" description="Helical" evidence="3">
    <location>
        <begin position="110"/>
        <end position="126"/>
    </location>
</feature>
<accession>A0AAV5GPS9</accession>
<keyword evidence="3" id="KW-1133">Transmembrane helix</keyword>
<dbReference type="GO" id="GO:0022857">
    <property type="term" value="F:transmembrane transporter activity"/>
    <property type="evidence" value="ECO:0007669"/>
    <property type="project" value="InterPro"/>
</dbReference>
<feature type="transmembrane region" description="Helical" evidence="3">
    <location>
        <begin position="300"/>
        <end position="321"/>
    </location>
</feature>
<dbReference type="InterPro" id="IPR020846">
    <property type="entry name" value="MFS_dom"/>
</dbReference>
<feature type="transmembrane region" description="Helical" evidence="3">
    <location>
        <begin position="163"/>
        <end position="183"/>
    </location>
</feature>
<evidence type="ECO:0000256" key="2">
    <source>
        <dbReference type="ARBA" id="ARBA00006727"/>
    </source>
</evidence>